<gene>
    <name evidence="1" type="ORF">A3SI_09842</name>
</gene>
<dbReference type="STRING" id="1189621.A3SI_09842"/>
<dbReference type="EMBL" id="AJYA01000020">
    <property type="protein sequence ID" value="EIM76486.1"/>
    <property type="molecule type" value="Genomic_DNA"/>
</dbReference>
<comment type="caution">
    <text evidence="1">The sequence shown here is derived from an EMBL/GenBank/DDBJ whole genome shotgun (WGS) entry which is preliminary data.</text>
</comment>
<dbReference type="Proteomes" id="UP000005551">
    <property type="component" value="Unassembled WGS sequence"/>
</dbReference>
<dbReference type="SUPFAM" id="SSF46785">
    <property type="entry name" value="Winged helix' DNA-binding domain"/>
    <property type="match status" value="1"/>
</dbReference>
<name>I5C3T4_9BACT</name>
<accession>I5C3T4</accession>
<sequence length="88" mass="10372">MPMELFLQIERIKFLNQLLLQENTGPPEALAARLGISRSKLYAILEELRDIGLEIQYSRRRQTFYFQEGSRLQLEVHIRIIKKNRASA</sequence>
<dbReference type="AlphaFoldDB" id="I5C3T4"/>
<dbReference type="InterPro" id="IPR036390">
    <property type="entry name" value="WH_DNA-bd_sf"/>
</dbReference>
<keyword evidence="2" id="KW-1185">Reference proteome</keyword>
<evidence type="ECO:0008006" key="3">
    <source>
        <dbReference type="Google" id="ProtNLM"/>
    </source>
</evidence>
<protein>
    <recommendedName>
        <fullName evidence="3">Helix-turn-helix type 11 domain-containing protein</fullName>
    </recommendedName>
</protein>
<evidence type="ECO:0000313" key="2">
    <source>
        <dbReference type="Proteomes" id="UP000005551"/>
    </source>
</evidence>
<organism evidence="1 2">
    <name type="scientific">Nitritalea halalkaliphila LW7</name>
    <dbReference type="NCBI Taxonomy" id="1189621"/>
    <lineage>
        <taxon>Bacteria</taxon>
        <taxon>Pseudomonadati</taxon>
        <taxon>Bacteroidota</taxon>
        <taxon>Cytophagia</taxon>
        <taxon>Cytophagales</taxon>
        <taxon>Cyclobacteriaceae</taxon>
        <taxon>Nitritalea</taxon>
    </lineage>
</organism>
<evidence type="ECO:0000313" key="1">
    <source>
        <dbReference type="EMBL" id="EIM76486.1"/>
    </source>
</evidence>
<reference evidence="1 2" key="1">
    <citation type="submission" date="2012-05" db="EMBL/GenBank/DDBJ databases">
        <title>Genome sequence of Nitritalea halalkaliphila LW7.</title>
        <authorList>
            <person name="Jangir P.K."/>
            <person name="Singh A."/>
            <person name="Shivaji S."/>
            <person name="Sharma R."/>
        </authorList>
    </citation>
    <scope>NUCLEOTIDE SEQUENCE [LARGE SCALE GENOMIC DNA]</scope>
    <source>
        <strain evidence="1 2">LW7</strain>
    </source>
</reference>
<proteinExistence type="predicted"/>